<comment type="similarity">
    <text evidence="2 6">Belongs to the TVP23 family.</text>
</comment>
<evidence type="ECO:0000256" key="5">
    <source>
        <dbReference type="ARBA" id="ARBA00023136"/>
    </source>
</evidence>
<reference evidence="8" key="1">
    <citation type="journal article" date="2013" name="Science">
        <title>Comparative analysis of bat genomes provides insight into the evolution of flight and immunity.</title>
        <authorList>
            <person name="Zhang G."/>
            <person name="Cowled C."/>
            <person name="Shi Z."/>
            <person name="Huang Z."/>
            <person name="Bishop-Lilly K.A."/>
            <person name="Fang X."/>
            <person name="Wynne J.W."/>
            <person name="Xiong Z."/>
            <person name="Baker M.L."/>
            <person name="Zhao W."/>
            <person name="Tachedjian M."/>
            <person name="Zhu Y."/>
            <person name="Zhou P."/>
            <person name="Jiang X."/>
            <person name="Ng J."/>
            <person name="Yang L."/>
            <person name="Wu L."/>
            <person name="Xiao J."/>
            <person name="Feng Y."/>
            <person name="Chen Y."/>
            <person name="Sun X."/>
            <person name="Zhang Y."/>
            <person name="Marsh G.A."/>
            <person name="Crameri G."/>
            <person name="Broder C.C."/>
            <person name="Frey K.G."/>
            <person name="Wang L.F."/>
            <person name="Wang J."/>
        </authorList>
    </citation>
    <scope>NUCLEOTIDE SEQUENCE [LARGE SCALE GENOMIC DNA]</scope>
</reference>
<gene>
    <name evidence="7" type="ORF">MDA_GLEAN10015135</name>
</gene>
<dbReference type="InterPro" id="IPR008564">
    <property type="entry name" value="TVP23-like"/>
</dbReference>
<dbReference type="GO" id="GO:0000139">
    <property type="term" value="C:Golgi membrane"/>
    <property type="evidence" value="ECO:0007669"/>
    <property type="project" value="TreeGrafter"/>
</dbReference>
<feature type="transmembrane region" description="Helical" evidence="6">
    <location>
        <begin position="28"/>
        <end position="49"/>
    </location>
</feature>
<keyword evidence="3 6" id="KW-0812">Transmembrane</keyword>
<evidence type="ECO:0000313" key="7">
    <source>
        <dbReference type="EMBL" id="ELK24902.1"/>
    </source>
</evidence>
<accession>L5LFB9</accession>
<dbReference type="AlphaFoldDB" id="L5LFB9"/>
<evidence type="ECO:0000256" key="4">
    <source>
        <dbReference type="ARBA" id="ARBA00022989"/>
    </source>
</evidence>
<feature type="transmembrane region" description="Helical" evidence="6">
    <location>
        <begin position="55"/>
        <end position="74"/>
    </location>
</feature>
<dbReference type="GO" id="GO:0009306">
    <property type="term" value="P:protein secretion"/>
    <property type="evidence" value="ECO:0007669"/>
    <property type="project" value="TreeGrafter"/>
</dbReference>
<sequence>MEKAIGCLSPGRHPLKRIKLFLNQESRIFWLGLIACPVLWVIFAFSTLFSFRLKWLAVVTMGVVLQGANLYGYIRCKVGSRKNLTSMATSYLGKQFLRQTLEMIRPPEEGEESCVFCSIGNN</sequence>
<evidence type="ECO:0000256" key="2">
    <source>
        <dbReference type="ARBA" id="ARBA00005467"/>
    </source>
</evidence>
<dbReference type="PANTHER" id="PTHR13019">
    <property type="entry name" value="GOLGI APPARATUS MEMBRANE PROTEIN TVP23"/>
    <property type="match status" value="1"/>
</dbReference>
<dbReference type="GO" id="GO:0016192">
    <property type="term" value="P:vesicle-mediated transport"/>
    <property type="evidence" value="ECO:0007669"/>
    <property type="project" value="TreeGrafter"/>
</dbReference>
<name>L5LFB9_MYODS</name>
<keyword evidence="5 6" id="KW-0472">Membrane</keyword>
<evidence type="ECO:0000256" key="6">
    <source>
        <dbReference type="RuleBase" id="RU361206"/>
    </source>
</evidence>
<proteinExistence type="inferred from homology"/>
<evidence type="ECO:0000256" key="3">
    <source>
        <dbReference type="ARBA" id="ARBA00022692"/>
    </source>
</evidence>
<dbReference type="EMBL" id="KB112375">
    <property type="protein sequence ID" value="ELK24902.1"/>
    <property type="molecule type" value="Genomic_DNA"/>
</dbReference>
<evidence type="ECO:0000313" key="8">
    <source>
        <dbReference type="Proteomes" id="UP000010556"/>
    </source>
</evidence>
<comment type="subcellular location">
    <subcellularLocation>
        <location evidence="1 6">Membrane</location>
        <topology evidence="1 6">Multi-pass membrane protein</topology>
    </subcellularLocation>
</comment>
<keyword evidence="8" id="KW-1185">Reference proteome</keyword>
<keyword evidence="4 6" id="KW-1133">Transmembrane helix</keyword>
<organism evidence="7 8">
    <name type="scientific">Myotis davidii</name>
    <name type="common">David's myotis</name>
    <dbReference type="NCBI Taxonomy" id="225400"/>
    <lineage>
        <taxon>Eukaryota</taxon>
        <taxon>Metazoa</taxon>
        <taxon>Chordata</taxon>
        <taxon>Craniata</taxon>
        <taxon>Vertebrata</taxon>
        <taxon>Euteleostomi</taxon>
        <taxon>Mammalia</taxon>
        <taxon>Eutheria</taxon>
        <taxon>Laurasiatheria</taxon>
        <taxon>Chiroptera</taxon>
        <taxon>Yangochiroptera</taxon>
        <taxon>Vespertilionidae</taxon>
        <taxon>Myotis</taxon>
    </lineage>
</organism>
<dbReference type="PANTHER" id="PTHR13019:SF9">
    <property type="entry name" value="GOLGI APPARATUS MEMBRANE PROTEIN TVP23 HOMOLOG B"/>
    <property type="match status" value="1"/>
</dbReference>
<dbReference type="Pfam" id="PF05832">
    <property type="entry name" value="DUF846"/>
    <property type="match status" value="1"/>
</dbReference>
<dbReference type="Proteomes" id="UP000010556">
    <property type="component" value="Unassembled WGS sequence"/>
</dbReference>
<protein>
    <recommendedName>
        <fullName evidence="6">Golgi apparatus membrane protein TVP23 homolog</fullName>
    </recommendedName>
</protein>
<evidence type="ECO:0000256" key="1">
    <source>
        <dbReference type="ARBA" id="ARBA00004141"/>
    </source>
</evidence>